<proteinExistence type="predicted"/>
<comment type="caution">
    <text evidence="2">The sequence shown here is derived from an EMBL/GenBank/DDBJ whole genome shotgun (WGS) entry which is preliminary data.</text>
</comment>
<evidence type="ECO:0008006" key="4">
    <source>
        <dbReference type="Google" id="ProtNLM"/>
    </source>
</evidence>
<dbReference type="OrthoDB" id="9803163at2"/>
<keyword evidence="1" id="KW-0472">Membrane</keyword>
<accession>A0A5B0EJ91</accession>
<feature type="transmembrane region" description="Helical" evidence="1">
    <location>
        <begin position="19"/>
        <end position="38"/>
    </location>
</feature>
<evidence type="ECO:0000313" key="3">
    <source>
        <dbReference type="Proteomes" id="UP000323856"/>
    </source>
</evidence>
<feature type="transmembrane region" description="Helical" evidence="1">
    <location>
        <begin position="248"/>
        <end position="265"/>
    </location>
</feature>
<name>A0A5B0EJ91_9MICC</name>
<feature type="transmembrane region" description="Helical" evidence="1">
    <location>
        <begin position="222"/>
        <end position="242"/>
    </location>
</feature>
<feature type="transmembrane region" description="Helical" evidence="1">
    <location>
        <begin position="50"/>
        <end position="72"/>
    </location>
</feature>
<reference evidence="2 3" key="1">
    <citation type="submission" date="2019-07" db="EMBL/GenBank/DDBJ databases">
        <title>Analysis of the biochemical properties, biological activity and biotechnological potential of siderophores and biosurfactants produced by Antarctic psychrotolerant bacteria.</title>
        <authorList>
            <person name="Styczynski M."/>
            <person name="Krucon T."/>
            <person name="Decewicz P."/>
            <person name="Dziewit L."/>
        </authorList>
    </citation>
    <scope>NUCLEOTIDE SEQUENCE [LARGE SCALE GENOMIC DNA]</scope>
    <source>
        <strain evidence="2 3">ANT_H27</strain>
    </source>
</reference>
<dbReference type="EMBL" id="VOBL01000007">
    <property type="protein sequence ID" value="KAA0977359.1"/>
    <property type="molecule type" value="Genomic_DNA"/>
</dbReference>
<feature type="transmembrane region" description="Helical" evidence="1">
    <location>
        <begin position="84"/>
        <end position="103"/>
    </location>
</feature>
<protein>
    <recommendedName>
        <fullName evidence="4">DUF998 domain-containing protein</fullName>
    </recommendedName>
</protein>
<organism evidence="2 3">
    <name type="scientific">Paeniglutamicibacter gangotriensis</name>
    <dbReference type="NCBI Taxonomy" id="254787"/>
    <lineage>
        <taxon>Bacteria</taxon>
        <taxon>Bacillati</taxon>
        <taxon>Actinomycetota</taxon>
        <taxon>Actinomycetes</taxon>
        <taxon>Micrococcales</taxon>
        <taxon>Micrococcaceae</taxon>
        <taxon>Paeniglutamicibacter</taxon>
    </lineage>
</organism>
<feature type="transmembrane region" description="Helical" evidence="1">
    <location>
        <begin position="182"/>
        <end position="201"/>
    </location>
</feature>
<keyword evidence="1" id="KW-1133">Transmembrane helix</keyword>
<dbReference type="AlphaFoldDB" id="A0A5B0EJ91"/>
<feature type="transmembrane region" description="Helical" evidence="1">
    <location>
        <begin position="115"/>
        <end position="135"/>
    </location>
</feature>
<keyword evidence="1" id="KW-0812">Transmembrane</keyword>
<sequence length="287" mass="31235">MHTPDDENQGRDTLRYLRLMLLVIPLLLLVAVALYTWWTGRIGDSISSYYLGPARNLFVAMMVSTGVLLVIYKGPPLEDQALNLAGFYTMFVAFVPAGLGQTLSTLDPMAERQLIRSIQVSVVAVLVVAVAFAWLEFKTRSWSPSSLLRRTGSRWLAAASTLLVAGFLMLLLWRTLEGKDFAGVHLSAALLLLISMGIAIASHLGSGSLGDTDTSGGRATHYAGLLILMALGVVAWGVLAALGVSQSVFFIEWYEIALFLYFWYLEARRTWNPGPAPGTAPGRHTSA</sequence>
<feature type="transmembrane region" description="Helical" evidence="1">
    <location>
        <begin position="155"/>
        <end position="176"/>
    </location>
</feature>
<gene>
    <name evidence="2" type="ORF">FQ154_08655</name>
</gene>
<evidence type="ECO:0000256" key="1">
    <source>
        <dbReference type="SAM" id="Phobius"/>
    </source>
</evidence>
<evidence type="ECO:0000313" key="2">
    <source>
        <dbReference type="EMBL" id="KAA0977359.1"/>
    </source>
</evidence>
<dbReference type="Proteomes" id="UP000323856">
    <property type="component" value="Unassembled WGS sequence"/>
</dbReference>
<dbReference type="RefSeq" id="WP_149619389.1">
    <property type="nucleotide sequence ID" value="NZ_VOBL01000007.1"/>
</dbReference>